<dbReference type="EMBL" id="KE145352">
    <property type="protein sequence ID" value="EPE36549.1"/>
    <property type="molecule type" value="Genomic_DNA"/>
</dbReference>
<sequence>MACRLKTIPAECMDQILDYALVAEFRDRLVLKDRNLWEQRWDITGNLFSVDKEGVSQRALEHFYDKNHLVRLECDRALAYTIGKIIPILELNPGSGTPDHALSINISCDGDGNGYTSSQDLIIISGKYLPRLVALLNSMQDSDVDDTQNGFECDFRHQHDGYGTVAPEIRYDFNRESHIRLGLDFTVSSGGYYENRHDIAIRLVNSLQGLCWPKKWWSCRQPPKNQTYFLLKPERSPSYGFDKIAAKFGIIYTEEEFIHWATAFKKEADEFALEPCTYPQARAYYVLAGSMLLKNAFSHYETINGEDTTECHIFFKASEVESLPVPRIRAHCLELWVSSSQFSQKLATHLGNDELHLEALATANLAFRVCERHCSRGGKARPELLLKVKLQYADTLQEAQRRKRGDEVFLPRENCKWYDTACHWPHVYEEGAAFRLALTLLTGARDMYPDDENVRERLAACRALHEPKDVKGNEFEGYVSGKGSAQRDLAGDENAKMVRVVALRKMGEFDGRAVAESRRKVRLAAEDESDILSTMVQGFLDPDNGDESGDEVEPETVLARRVTSGKRVDYTGFA</sequence>
<reference evidence="1 2" key="1">
    <citation type="journal article" date="2013" name="BMC Genomics">
        <title>Genomics-driven discovery of the pneumocandin biosynthetic gene cluster in the fungus Glarea lozoyensis.</title>
        <authorList>
            <person name="Chen L."/>
            <person name="Yue Q."/>
            <person name="Zhang X."/>
            <person name="Xiang M."/>
            <person name="Wang C."/>
            <person name="Li S."/>
            <person name="Che Y."/>
            <person name="Ortiz-Lopez F.J."/>
            <person name="Bills G.F."/>
            <person name="Liu X."/>
            <person name="An Z."/>
        </authorList>
    </citation>
    <scope>NUCLEOTIDE SEQUENCE [LARGE SCALE GENOMIC DNA]</scope>
    <source>
        <strain evidence="2">ATCC 20868 / MF5171</strain>
    </source>
</reference>
<proteinExistence type="predicted"/>
<evidence type="ECO:0000313" key="1">
    <source>
        <dbReference type="EMBL" id="EPE36549.1"/>
    </source>
</evidence>
<gene>
    <name evidence="1" type="ORF">GLAREA_08712</name>
</gene>
<accession>S3DHB4</accession>
<name>S3DHB4_GLAL2</name>
<protein>
    <submittedName>
        <fullName evidence="1">Uncharacterized protein</fullName>
    </submittedName>
</protein>
<dbReference type="Proteomes" id="UP000016922">
    <property type="component" value="Unassembled WGS sequence"/>
</dbReference>
<dbReference type="AlphaFoldDB" id="S3DHB4"/>
<dbReference type="GeneID" id="19467760"/>
<dbReference type="RefSeq" id="XP_008075864.1">
    <property type="nucleotide sequence ID" value="XM_008077673.1"/>
</dbReference>
<keyword evidence="2" id="KW-1185">Reference proteome</keyword>
<organism evidence="1 2">
    <name type="scientific">Glarea lozoyensis (strain ATCC 20868 / MF5171)</name>
    <dbReference type="NCBI Taxonomy" id="1116229"/>
    <lineage>
        <taxon>Eukaryota</taxon>
        <taxon>Fungi</taxon>
        <taxon>Dikarya</taxon>
        <taxon>Ascomycota</taxon>
        <taxon>Pezizomycotina</taxon>
        <taxon>Leotiomycetes</taxon>
        <taxon>Helotiales</taxon>
        <taxon>Helotiaceae</taxon>
        <taxon>Glarea</taxon>
    </lineage>
</organism>
<evidence type="ECO:0000313" key="2">
    <source>
        <dbReference type="Proteomes" id="UP000016922"/>
    </source>
</evidence>
<dbReference type="KEGG" id="glz:GLAREA_08712"/>
<dbReference type="HOGENOM" id="CLU_474906_0_0_1"/>